<gene>
    <name evidence="8" type="primary">cmk</name>
    <name evidence="10" type="ORF">DKT75_20085</name>
</gene>
<dbReference type="InterPro" id="IPR011994">
    <property type="entry name" value="Cytidylate_kinase_dom"/>
</dbReference>
<evidence type="ECO:0000313" key="10">
    <source>
        <dbReference type="EMBL" id="PWQ93902.1"/>
    </source>
</evidence>
<evidence type="ECO:0000313" key="11">
    <source>
        <dbReference type="Proteomes" id="UP000245506"/>
    </source>
</evidence>
<evidence type="ECO:0000256" key="3">
    <source>
        <dbReference type="ARBA" id="ARBA00022741"/>
    </source>
</evidence>
<comment type="subcellular location">
    <subcellularLocation>
        <location evidence="8">Cytoplasm</location>
    </subcellularLocation>
</comment>
<evidence type="ECO:0000256" key="4">
    <source>
        <dbReference type="ARBA" id="ARBA00022777"/>
    </source>
</evidence>
<dbReference type="Gene3D" id="3.40.50.300">
    <property type="entry name" value="P-loop containing nucleotide triphosphate hydrolases"/>
    <property type="match status" value="1"/>
</dbReference>
<dbReference type="EC" id="2.7.4.25" evidence="8"/>
<dbReference type="CDD" id="cd02020">
    <property type="entry name" value="CMPK"/>
    <property type="match status" value="1"/>
</dbReference>
<dbReference type="Proteomes" id="UP000245506">
    <property type="component" value="Unassembled WGS sequence"/>
</dbReference>
<comment type="similarity">
    <text evidence="1 8">Belongs to the cytidylate kinase family. Type 1 subfamily.</text>
</comment>
<evidence type="ECO:0000256" key="6">
    <source>
        <dbReference type="ARBA" id="ARBA00047615"/>
    </source>
</evidence>
<protein>
    <recommendedName>
        <fullName evidence="8">Cytidylate kinase</fullName>
        <shortName evidence="8">CK</shortName>
        <ecNumber evidence="8">2.7.4.25</ecNumber>
    </recommendedName>
    <alternativeName>
        <fullName evidence="8">Cytidine monophosphate kinase</fullName>
        <shortName evidence="8">CMP kinase</shortName>
    </alternativeName>
</protein>
<dbReference type="EMBL" id="QGKL01000042">
    <property type="protein sequence ID" value="PWQ93902.1"/>
    <property type="molecule type" value="Genomic_DNA"/>
</dbReference>
<keyword evidence="2 8" id="KW-0808">Transferase</keyword>
<dbReference type="NCBIfam" id="TIGR00017">
    <property type="entry name" value="cmk"/>
    <property type="match status" value="1"/>
</dbReference>
<dbReference type="GO" id="GO:0006220">
    <property type="term" value="P:pyrimidine nucleotide metabolic process"/>
    <property type="evidence" value="ECO:0007669"/>
    <property type="project" value="UniProtKB-UniRule"/>
</dbReference>
<evidence type="ECO:0000259" key="9">
    <source>
        <dbReference type="Pfam" id="PF02224"/>
    </source>
</evidence>
<keyword evidence="4 8" id="KW-0418">Kinase</keyword>
<dbReference type="HAMAP" id="MF_00238">
    <property type="entry name" value="Cytidyl_kinase_type1"/>
    <property type="match status" value="1"/>
</dbReference>
<dbReference type="Pfam" id="PF02224">
    <property type="entry name" value="Cytidylate_kin"/>
    <property type="match status" value="1"/>
</dbReference>
<accession>A0A317CCT2</accession>
<sequence length="223" mass="24253">MSNTPVITIDGPAGSGKGTIAQRIAKEMGWTILDSGALYRLVAFAAIQNACSFDDEVGLAEIARNLPVTFEAQDNNIVLALLDGVDVSQSIRSEKAGDAASKVAAVISVREALLQRQRDFAQLPGLVADGRDMGTVVFPNATLKIYLTASAEVRAQRRLKQLKDHELNDNLASLISDIQERDARDMNRKHSPLRPAKDAHEIDTSDLSIEEVVAKILSFYKSH</sequence>
<comment type="caution">
    <text evidence="10">The sequence shown here is derived from an EMBL/GenBank/DDBJ whole genome shotgun (WGS) entry which is preliminary data.</text>
</comment>
<dbReference type="GO" id="GO:0036430">
    <property type="term" value="F:CMP kinase activity"/>
    <property type="evidence" value="ECO:0007669"/>
    <property type="project" value="RHEA"/>
</dbReference>
<evidence type="ECO:0000256" key="2">
    <source>
        <dbReference type="ARBA" id="ARBA00022679"/>
    </source>
</evidence>
<dbReference type="GO" id="GO:0005829">
    <property type="term" value="C:cytosol"/>
    <property type="evidence" value="ECO:0007669"/>
    <property type="project" value="TreeGrafter"/>
</dbReference>
<comment type="catalytic activity">
    <reaction evidence="6 8">
        <text>dCMP + ATP = dCDP + ADP</text>
        <dbReference type="Rhea" id="RHEA:25094"/>
        <dbReference type="ChEBI" id="CHEBI:30616"/>
        <dbReference type="ChEBI" id="CHEBI:57566"/>
        <dbReference type="ChEBI" id="CHEBI:58593"/>
        <dbReference type="ChEBI" id="CHEBI:456216"/>
        <dbReference type="EC" id="2.7.4.25"/>
    </reaction>
</comment>
<dbReference type="AlphaFoldDB" id="A0A317CCT2"/>
<dbReference type="GO" id="GO:0005524">
    <property type="term" value="F:ATP binding"/>
    <property type="evidence" value="ECO:0007669"/>
    <property type="project" value="UniProtKB-UniRule"/>
</dbReference>
<dbReference type="InterPro" id="IPR027417">
    <property type="entry name" value="P-loop_NTPase"/>
</dbReference>
<evidence type="ECO:0000256" key="5">
    <source>
        <dbReference type="ARBA" id="ARBA00022840"/>
    </source>
</evidence>
<keyword evidence="3 8" id="KW-0547">Nucleotide-binding</keyword>
<comment type="catalytic activity">
    <reaction evidence="7 8">
        <text>CMP + ATP = CDP + ADP</text>
        <dbReference type="Rhea" id="RHEA:11600"/>
        <dbReference type="ChEBI" id="CHEBI:30616"/>
        <dbReference type="ChEBI" id="CHEBI:58069"/>
        <dbReference type="ChEBI" id="CHEBI:60377"/>
        <dbReference type="ChEBI" id="CHEBI:456216"/>
        <dbReference type="EC" id="2.7.4.25"/>
    </reaction>
</comment>
<dbReference type="SUPFAM" id="SSF52540">
    <property type="entry name" value="P-loop containing nucleoside triphosphate hydrolases"/>
    <property type="match status" value="1"/>
</dbReference>
<dbReference type="GO" id="GO:0036431">
    <property type="term" value="F:dCMP kinase activity"/>
    <property type="evidence" value="ECO:0007669"/>
    <property type="project" value="InterPro"/>
</dbReference>
<name>A0A317CCT2_9GAMM</name>
<evidence type="ECO:0000256" key="1">
    <source>
        <dbReference type="ARBA" id="ARBA00009427"/>
    </source>
</evidence>
<evidence type="ECO:0000256" key="8">
    <source>
        <dbReference type="HAMAP-Rule" id="MF_00238"/>
    </source>
</evidence>
<keyword evidence="11" id="KW-1185">Reference proteome</keyword>
<dbReference type="PANTHER" id="PTHR21299:SF2">
    <property type="entry name" value="CYTIDYLATE KINASE"/>
    <property type="match status" value="1"/>
</dbReference>
<keyword evidence="8" id="KW-0963">Cytoplasm</keyword>
<proteinExistence type="inferred from homology"/>
<feature type="domain" description="Cytidylate kinase" evidence="9">
    <location>
        <begin position="7"/>
        <end position="221"/>
    </location>
</feature>
<dbReference type="OrthoDB" id="9807434at2"/>
<dbReference type="PANTHER" id="PTHR21299">
    <property type="entry name" value="CYTIDYLATE KINASE/PANTOATE-BETA-ALANINE LIGASE"/>
    <property type="match status" value="1"/>
</dbReference>
<evidence type="ECO:0000256" key="7">
    <source>
        <dbReference type="ARBA" id="ARBA00048478"/>
    </source>
</evidence>
<dbReference type="RefSeq" id="WP_109826332.1">
    <property type="nucleotide sequence ID" value="NZ_QGKL01000042.1"/>
</dbReference>
<feature type="binding site" evidence="8">
    <location>
        <begin position="11"/>
        <end position="19"/>
    </location>
    <ligand>
        <name>ATP</name>
        <dbReference type="ChEBI" id="CHEBI:30616"/>
    </ligand>
</feature>
<organism evidence="10 11">
    <name type="scientific">Leucothrix arctica</name>
    <dbReference type="NCBI Taxonomy" id="1481894"/>
    <lineage>
        <taxon>Bacteria</taxon>
        <taxon>Pseudomonadati</taxon>
        <taxon>Pseudomonadota</taxon>
        <taxon>Gammaproteobacteria</taxon>
        <taxon>Thiotrichales</taxon>
        <taxon>Thiotrichaceae</taxon>
        <taxon>Leucothrix</taxon>
    </lineage>
</organism>
<dbReference type="InterPro" id="IPR003136">
    <property type="entry name" value="Cytidylate_kin"/>
</dbReference>
<reference evidence="10 11" key="1">
    <citation type="submission" date="2018-05" db="EMBL/GenBank/DDBJ databases">
        <title>Leucothrix arctica sp. nov., isolated from Arctic seawater.</title>
        <authorList>
            <person name="Choi A."/>
            <person name="Baek K."/>
        </authorList>
    </citation>
    <scope>NUCLEOTIDE SEQUENCE [LARGE SCALE GENOMIC DNA]</scope>
    <source>
        <strain evidence="10 11">IMCC9719</strain>
    </source>
</reference>
<dbReference type="GO" id="GO:0015949">
    <property type="term" value="P:nucleobase-containing small molecule interconversion"/>
    <property type="evidence" value="ECO:0007669"/>
    <property type="project" value="TreeGrafter"/>
</dbReference>
<keyword evidence="5 8" id="KW-0067">ATP-binding</keyword>